<name>A0ABP9ZHG4_9LACO</name>
<gene>
    <name evidence="2" type="ORF">AP20H10_06130</name>
</gene>
<feature type="transmembrane region" description="Helical" evidence="1">
    <location>
        <begin position="223"/>
        <end position="245"/>
    </location>
</feature>
<keyword evidence="3" id="KW-1185">Reference proteome</keyword>
<keyword evidence="1" id="KW-0472">Membrane</keyword>
<comment type="caution">
    <text evidence="2">The sequence shown here is derived from an EMBL/GenBank/DDBJ whole genome shotgun (WGS) entry which is preliminary data.</text>
</comment>
<dbReference type="RefSeq" id="WP_353317701.1">
    <property type="nucleotide sequence ID" value="NZ_BAABVV010000031.1"/>
</dbReference>
<keyword evidence="1" id="KW-1133">Transmembrane helix</keyword>
<dbReference type="Proteomes" id="UP001438112">
    <property type="component" value="Unassembled WGS sequence"/>
</dbReference>
<sequence length="257" mass="29480">MKYITSALNGFENVLIFKSNLMVQIFSRIVQVLLSIITWNAIYAGSNHKIIGGYSRTEMFGYLILASLLSILFTMEPVFSLSKQVKDGTISAWLIRPISINGESLANFIGSKLIFILIMIVYLVVTGNNNLMMAMFNIVYFLFAIVVWHELLYLIGLLSFWLIQMWPLEPILNGFYLFLGGILFPLNILPQYIFNIVRFTPFSLVSSDLLQVVLNNNGENTTMYIYIFSLAIWYLILRFSSIWLFKKGIRKFEGVGI</sequence>
<feature type="transmembrane region" description="Helical" evidence="1">
    <location>
        <begin position="137"/>
        <end position="163"/>
    </location>
</feature>
<dbReference type="PANTHER" id="PTHR36832">
    <property type="entry name" value="SLR1174 PROTEIN-RELATED"/>
    <property type="match status" value="1"/>
</dbReference>
<dbReference type="Pfam" id="PF06182">
    <property type="entry name" value="ABC2_membrane_6"/>
    <property type="match status" value="1"/>
</dbReference>
<feature type="transmembrane region" description="Helical" evidence="1">
    <location>
        <begin position="175"/>
        <end position="194"/>
    </location>
</feature>
<proteinExistence type="predicted"/>
<feature type="transmembrane region" description="Helical" evidence="1">
    <location>
        <begin position="21"/>
        <end position="39"/>
    </location>
</feature>
<feature type="transmembrane region" description="Helical" evidence="1">
    <location>
        <begin position="59"/>
        <end position="79"/>
    </location>
</feature>
<evidence type="ECO:0000256" key="1">
    <source>
        <dbReference type="SAM" id="Phobius"/>
    </source>
</evidence>
<feature type="transmembrane region" description="Helical" evidence="1">
    <location>
        <begin position="105"/>
        <end position="125"/>
    </location>
</feature>
<keyword evidence="1" id="KW-0812">Transmembrane</keyword>
<organism evidence="2 3">
    <name type="scientific">Apilactobacillus apinorum</name>
    <dbReference type="NCBI Taxonomy" id="1218495"/>
    <lineage>
        <taxon>Bacteria</taxon>
        <taxon>Bacillati</taxon>
        <taxon>Bacillota</taxon>
        <taxon>Bacilli</taxon>
        <taxon>Lactobacillales</taxon>
        <taxon>Lactobacillaceae</taxon>
        <taxon>Apilactobacillus</taxon>
    </lineage>
</organism>
<evidence type="ECO:0000313" key="3">
    <source>
        <dbReference type="Proteomes" id="UP001438112"/>
    </source>
</evidence>
<dbReference type="EMBL" id="BAABVV010000031">
    <property type="protein sequence ID" value="GAA6114250.1"/>
    <property type="molecule type" value="Genomic_DNA"/>
</dbReference>
<accession>A0ABP9ZHG4</accession>
<protein>
    <submittedName>
        <fullName evidence="2">ABC-2 family transporter protein</fullName>
    </submittedName>
</protein>
<reference evidence="2 3" key="1">
    <citation type="submission" date="2024-03" db="EMBL/GenBank/DDBJ databases">
        <title>Inconsistent identification of Apilactobacillus kunkeei-related strains obtained by well-developed overall genome related indices.</title>
        <authorList>
            <person name="Maeno S."/>
            <person name="Endo A."/>
        </authorList>
    </citation>
    <scope>NUCLEOTIDE SEQUENCE [LARGE SCALE GENOMIC DNA]</scope>
    <source>
        <strain evidence="2 3">20H-10</strain>
    </source>
</reference>
<dbReference type="InterPro" id="IPR010390">
    <property type="entry name" value="ABC-2_transporter-like"/>
</dbReference>
<dbReference type="PANTHER" id="PTHR36832:SF1">
    <property type="entry name" value="SLR1174 PROTEIN"/>
    <property type="match status" value="1"/>
</dbReference>
<evidence type="ECO:0000313" key="2">
    <source>
        <dbReference type="EMBL" id="GAA6114250.1"/>
    </source>
</evidence>